<accession>A0A6N2XZ90</accession>
<dbReference type="EMBL" id="CACRTL010000008">
    <property type="protein sequence ID" value="VYT59794.1"/>
    <property type="molecule type" value="Genomic_DNA"/>
</dbReference>
<feature type="domain" description="Glycosyl transferase family 1" evidence="1">
    <location>
        <begin position="181"/>
        <end position="343"/>
    </location>
</feature>
<reference evidence="3" key="1">
    <citation type="submission" date="2019-11" db="EMBL/GenBank/DDBJ databases">
        <authorList>
            <person name="Feng L."/>
        </authorList>
    </citation>
    <scope>NUCLEOTIDE SEQUENCE</scope>
    <source>
        <strain evidence="3">CramosumLFYP8</strain>
    </source>
</reference>
<evidence type="ECO:0000259" key="1">
    <source>
        <dbReference type="Pfam" id="PF00534"/>
    </source>
</evidence>
<dbReference type="AlphaFoldDB" id="A0A6N2XZ90"/>
<dbReference type="Pfam" id="PF13477">
    <property type="entry name" value="Glyco_trans_4_2"/>
    <property type="match status" value="1"/>
</dbReference>
<organism evidence="3">
    <name type="scientific">Thomasclavelia ramosa</name>
    <dbReference type="NCBI Taxonomy" id="1547"/>
    <lineage>
        <taxon>Bacteria</taxon>
        <taxon>Bacillati</taxon>
        <taxon>Bacillota</taxon>
        <taxon>Erysipelotrichia</taxon>
        <taxon>Erysipelotrichales</taxon>
        <taxon>Coprobacillaceae</taxon>
        <taxon>Thomasclavelia</taxon>
    </lineage>
</organism>
<dbReference type="PANTHER" id="PTHR12526">
    <property type="entry name" value="GLYCOSYLTRANSFERASE"/>
    <property type="match status" value="1"/>
</dbReference>
<dbReference type="GO" id="GO:0102335">
    <property type="term" value="F:N,N'-diacetylbacillosaminyl-diphospho-undecaprenol alpha-1,3-N-acetylgalactosaminyltransferase activity"/>
    <property type="evidence" value="ECO:0007669"/>
    <property type="project" value="UniProtKB-EC"/>
</dbReference>
<dbReference type="Gene3D" id="3.40.50.2000">
    <property type="entry name" value="Glycogen Phosphorylase B"/>
    <property type="match status" value="2"/>
</dbReference>
<name>A0A6N2XZ90_9FIRM</name>
<dbReference type="Pfam" id="PF00534">
    <property type="entry name" value="Glycos_transf_1"/>
    <property type="match status" value="1"/>
</dbReference>
<dbReference type="InterPro" id="IPR001296">
    <property type="entry name" value="Glyco_trans_1"/>
</dbReference>
<feature type="domain" description="Glycosyltransferase subfamily 4-like N-terminal" evidence="2">
    <location>
        <begin position="4"/>
        <end position="148"/>
    </location>
</feature>
<dbReference type="CDD" id="cd03808">
    <property type="entry name" value="GT4_CapM-like"/>
    <property type="match status" value="1"/>
</dbReference>
<evidence type="ECO:0000259" key="2">
    <source>
        <dbReference type="Pfam" id="PF13477"/>
    </source>
</evidence>
<proteinExistence type="predicted"/>
<keyword evidence="3" id="KW-0328">Glycosyltransferase</keyword>
<evidence type="ECO:0000313" key="3">
    <source>
        <dbReference type="EMBL" id="VYT59794.1"/>
    </source>
</evidence>
<keyword evidence="3" id="KW-0808">Transferase</keyword>
<dbReference type="EC" id="2.4.1.290" evidence="3"/>
<protein>
    <submittedName>
        <fullName evidence="3">N,N'-diacetylbacillosaminyl-diphospho-undecaprenol alpha-1,3-N-acetylgalactosaminyltransferase</fullName>
        <ecNumber evidence="3">2.4.1.290</ecNumber>
    </submittedName>
</protein>
<gene>
    <name evidence="3" type="primary">pglA</name>
    <name evidence="3" type="ORF">CRLFYP8_01307</name>
</gene>
<dbReference type="SUPFAM" id="SSF53756">
    <property type="entry name" value="UDP-Glycosyltransferase/glycogen phosphorylase"/>
    <property type="match status" value="1"/>
</dbReference>
<dbReference type="InterPro" id="IPR028098">
    <property type="entry name" value="Glyco_trans_4-like_N"/>
</dbReference>
<sequence>MMKKILILANNSGGLYRFRKELMQKMIEEGYQVYVSTPFDDKIKELKEVGASLIETPINRRGMNPIKDFGLLITYFKMIKKVKPDLIVTYTIKPNLYGGTVAKLLRKRYVINITGLGTAFQNDGFLKKMIITWYKFVCKKVKVVFFENIENKEIFISNKILNEDRCVCLNGAGVNLEDFPFKQYPENEDVLHFLFIGRIMKEKGIEELFYATNRLANEGYKVVLDILGGYEDNYKEKIDEYVSKGIINYYGYQSDVRPFIEKAHCFVLPSYHEGMANTLLENASMGRPLITSNIHGCLEAVEYSVTGFLCKKNNSDDLYRVMKKFINLSYDERKTMGVSGRKRMEEIFDKKKVVEDTIKHIL</sequence>